<dbReference type="Gene3D" id="3.20.20.80">
    <property type="entry name" value="Glycosidases"/>
    <property type="match status" value="1"/>
</dbReference>
<comment type="caution">
    <text evidence="5">The sequence shown here is derived from an EMBL/GenBank/DDBJ whole genome shotgun (WGS) entry which is preliminary data.</text>
</comment>
<evidence type="ECO:0000256" key="1">
    <source>
        <dbReference type="ARBA" id="ARBA00010646"/>
    </source>
</evidence>
<dbReference type="CDD" id="cd06414">
    <property type="entry name" value="GH25_LytC-like"/>
    <property type="match status" value="1"/>
</dbReference>
<evidence type="ECO:0000313" key="5">
    <source>
        <dbReference type="EMBL" id="MVB09403.1"/>
    </source>
</evidence>
<accession>A0A6N8HVG3</accession>
<gene>
    <name evidence="5" type="ORF">CAFE_00550</name>
</gene>
<evidence type="ECO:0000256" key="3">
    <source>
        <dbReference type="ARBA" id="ARBA00023295"/>
    </source>
</evidence>
<dbReference type="Gene3D" id="2.60.40.1080">
    <property type="match status" value="1"/>
</dbReference>
<dbReference type="SUPFAM" id="SSF51445">
    <property type="entry name" value="(Trans)glycosidases"/>
    <property type="match status" value="1"/>
</dbReference>
<dbReference type="SUPFAM" id="SSF49373">
    <property type="entry name" value="Invasin/intimin cell-adhesion fragments"/>
    <property type="match status" value="1"/>
</dbReference>
<reference evidence="5 6" key="1">
    <citation type="submission" date="2019-09" db="EMBL/GenBank/DDBJ databases">
        <title>Genome sequence of Clostridium sp. EA1.</title>
        <authorList>
            <person name="Poehlein A."/>
            <person name="Bengelsdorf F.R."/>
            <person name="Daniel R."/>
        </authorList>
    </citation>
    <scope>NUCLEOTIDE SEQUENCE [LARGE SCALE GENOMIC DNA]</scope>
    <source>
        <strain evidence="5 6">EA1</strain>
    </source>
</reference>
<dbReference type="GO" id="GO:0016052">
    <property type="term" value="P:carbohydrate catabolic process"/>
    <property type="evidence" value="ECO:0007669"/>
    <property type="project" value="TreeGrafter"/>
</dbReference>
<dbReference type="RefSeq" id="WP_166525031.1">
    <property type="nucleotide sequence ID" value="NZ_VWXL01000003.1"/>
</dbReference>
<dbReference type="Pfam" id="PF02368">
    <property type="entry name" value="Big_2"/>
    <property type="match status" value="1"/>
</dbReference>
<comment type="similarity">
    <text evidence="1">Belongs to the glycosyl hydrolase 25 family.</text>
</comment>
<dbReference type="GO" id="GO:0009253">
    <property type="term" value="P:peptidoglycan catabolic process"/>
    <property type="evidence" value="ECO:0007669"/>
    <property type="project" value="InterPro"/>
</dbReference>
<keyword evidence="2 5" id="KW-0378">Hydrolase</keyword>
<dbReference type="AlphaFoldDB" id="A0A6N8HVG3"/>
<dbReference type="PANTHER" id="PTHR34135">
    <property type="entry name" value="LYSOZYME"/>
    <property type="match status" value="1"/>
</dbReference>
<dbReference type="GO" id="GO:0003796">
    <property type="term" value="F:lysozyme activity"/>
    <property type="evidence" value="ECO:0007669"/>
    <property type="project" value="InterPro"/>
</dbReference>
<dbReference type="InterPro" id="IPR002053">
    <property type="entry name" value="Glyco_hydro_25"/>
</dbReference>
<dbReference type="PANTHER" id="PTHR34135:SF2">
    <property type="entry name" value="LYSOZYME"/>
    <property type="match status" value="1"/>
</dbReference>
<dbReference type="InterPro" id="IPR003343">
    <property type="entry name" value="Big_2"/>
</dbReference>
<dbReference type="Pfam" id="PF01183">
    <property type="entry name" value="Glyco_hydro_25"/>
    <property type="match status" value="1"/>
</dbReference>
<dbReference type="InterPro" id="IPR018077">
    <property type="entry name" value="Glyco_hydro_fam25_subgr"/>
</dbReference>
<evidence type="ECO:0000313" key="6">
    <source>
        <dbReference type="Proteomes" id="UP000469440"/>
    </source>
</evidence>
<dbReference type="PROSITE" id="PS51904">
    <property type="entry name" value="GLYCOSYL_HYDROL_F25_2"/>
    <property type="match status" value="1"/>
</dbReference>
<dbReference type="GO" id="GO:0016998">
    <property type="term" value="P:cell wall macromolecule catabolic process"/>
    <property type="evidence" value="ECO:0007669"/>
    <property type="project" value="InterPro"/>
</dbReference>
<dbReference type="InterPro" id="IPR008964">
    <property type="entry name" value="Invasin/intimin_cell_adhesion"/>
</dbReference>
<dbReference type="SMART" id="SM00641">
    <property type="entry name" value="Glyco_25"/>
    <property type="match status" value="1"/>
</dbReference>
<evidence type="ECO:0000259" key="4">
    <source>
        <dbReference type="Pfam" id="PF02368"/>
    </source>
</evidence>
<protein>
    <submittedName>
        <fullName evidence="5">Glycosyl hydrolases family 25</fullName>
    </submittedName>
</protein>
<dbReference type="Proteomes" id="UP000469440">
    <property type="component" value="Unassembled WGS sequence"/>
</dbReference>
<dbReference type="InterPro" id="IPR017853">
    <property type="entry name" value="GH"/>
</dbReference>
<name>A0A6N8HVG3_9FIRM</name>
<evidence type="ECO:0000256" key="2">
    <source>
        <dbReference type="ARBA" id="ARBA00022801"/>
    </source>
</evidence>
<sequence>MGDYTTLCAYFGSSVDTDVTWTSADSTIATVDSQGQVTGKKIGQTIVTATTGAYSASCVVNVAYKGIDVSRYQGTVDWAAVKNYGIDFAMIRTGFGSENWSTQTDPYFETNYSNAKANGLKVGAYHYSYATSVEMAETEADFCLHILNGRQLDYPVAYDVEDKDQWGLSTDTLGQMVQAFCSKLEAAGYKTVVYSYYSFYKAHLTSPLVAQYDTWIAHSTDMTSFSPYTMWQYGQRSVPGVSGSCDVDYSFYDYSGSGSGSGDGITTPTVPDSSEQNFTCDTTGTYTFGTNSIYYYKITTNDTFTPSASSSNPAAVSVSYSKRLTDGFLYKITNNGPGEAVITTTAGNGTAVSFTAVGSGTSTVSTPQDNSGSADNGGTLKCDTTASYTFGSNHSYIYKIYSTGSTAPTATSSNPSAVTVSYYGKTSGGYLFKITNAGTGAAVITTKDASGASASFTANGTLQSSAPVSTGTLKCDTTASYTFGSNNSYIYKIYSTGSTAPTATSSNPSAVAVSYYGKASDGYLFKITNAGTGAAVITTKDASGASASFTANGTLSGQVPAGIRSDTPYLFTMSKGKTYMFKFTPASGNPVLHFNTGNSSVIQSVSVTQSGGSYFYQIRAAGSGQAGVYAAEQGKSAQRLSIVTVS</sequence>
<keyword evidence="6" id="KW-1185">Reference proteome</keyword>
<feature type="domain" description="BIG2" evidence="4">
    <location>
        <begin position="13"/>
        <end position="53"/>
    </location>
</feature>
<dbReference type="EMBL" id="VWXL01000003">
    <property type="protein sequence ID" value="MVB09403.1"/>
    <property type="molecule type" value="Genomic_DNA"/>
</dbReference>
<keyword evidence="3" id="KW-0326">Glycosidase</keyword>
<organism evidence="5 6">
    <name type="scientific">Caproicibacter fermentans</name>
    <dbReference type="NCBI Taxonomy" id="2576756"/>
    <lineage>
        <taxon>Bacteria</taxon>
        <taxon>Bacillati</taxon>
        <taxon>Bacillota</taxon>
        <taxon>Clostridia</taxon>
        <taxon>Eubacteriales</taxon>
        <taxon>Acutalibacteraceae</taxon>
        <taxon>Caproicibacter</taxon>
    </lineage>
</organism>
<proteinExistence type="inferred from homology"/>